<feature type="domain" description="CheR-type methyltransferase" evidence="1">
    <location>
        <begin position="1"/>
        <end position="279"/>
    </location>
</feature>
<comment type="caution">
    <text evidence="2">The sequence shown here is derived from an EMBL/GenBank/DDBJ whole genome shotgun (WGS) entry which is preliminary data.</text>
</comment>
<reference evidence="2 3" key="1">
    <citation type="submission" date="2020-03" db="EMBL/GenBank/DDBJ databases">
        <title>Genomic Encyclopedia of Type Strains, Phase IV (KMG-IV): sequencing the most valuable type-strain genomes for metagenomic binning, comparative biology and taxonomic classification.</title>
        <authorList>
            <person name="Goeker M."/>
        </authorList>
    </citation>
    <scope>NUCLEOTIDE SEQUENCE [LARGE SCALE GENOMIC DNA]</scope>
    <source>
        <strain evidence="2 3">DSM 27651</strain>
    </source>
</reference>
<accession>A0ABX0XLS6</accession>
<dbReference type="GO" id="GO:0008983">
    <property type="term" value="F:protein-glutamate O-methyltransferase activity"/>
    <property type="evidence" value="ECO:0007669"/>
    <property type="project" value="UniProtKB-EC"/>
</dbReference>
<evidence type="ECO:0000313" key="2">
    <source>
        <dbReference type="EMBL" id="NJC33665.1"/>
    </source>
</evidence>
<dbReference type="SMART" id="SM00138">
    <property type="entry name" value="MeTrc"/>
    <property type="match status" value="1"/>
</dbReference>
<dbReference type="Gene3D" id="3.40.50.150">
    <property type="entry name" value="Vaccinia Virus protein VP39"/>
    <property type="match status" value="1"/>
</dbReference>
<protein>
    <submittedName>
        <fullName evidence="2">Chemotaxis protein methyltransferase CheR</fullName>
        <ecNumber evidence="2">2.1.1.80</ecNumber>
    </submittedName>
</protein>
<dbReference type="InterPro" id="IPR050903">
    <property type="entry name" value="Bact_Chemotaxis_MeTrfase"/>
</dbReference>
<keyword evidence="2" id="KW-0808">Transferase</keyword>
<proteinExistence type="predicted"/>
<dbReference type="PROSITE" id="PS50123">
    <property type="entry name" value="CHER"/>
    <property type="match status" value="1"/>
</dbReference>
<dbReference type="Proteomes" id="UP000734218">
    <property type="component" value="Unassembled WGS sequence"/>
</dbReference>
<sequence length="279" mass="30803">MSLDEPGARYLAGLLERATGQQLAENRSWRIDAALGPIIRDRGLDGVTGLVARLVEGHDPALQAEVIDQLLNHETFFFRDAPVFRQVDVAALHALHGARAGSRRLRIWSAGCSTGQEVYSLAMIFAEAEGRWAGWTIDLIGTDVSPSCIRRAEQGVYSSFEIQRGLPVTQMIRWFDPDRDDWRVKREIGRRARFSVHNILDPAPSGPFDLVFCRNVLLYLTPERRRQAFQRIAAALAPDGFLVLGAGETVTGHTDAFAADPDARGLFRPAAGAARMRAA</sequence>
<dbReference type="RefSeq" id="WP_167953627.1">
    <property type="nucleotide sequence ID" value="NZ_JAATJE010000001.1"/>
</dbReference>
<keyword evidence="2" id="KW-0489">Methyltransferase</keyword>
<dbReference type="EC" id="2.1.1.80" evidence="2"/>
<gene>
    <name evidence="2" type="ORF">GGR88_001139</name>
</gene>
<evidence type="ECO:0000259" key="1">
    <source>
        <dbReference type="PROSITE" id="PS50123"/>
    </source>
</evidence>
<dbReference type="PANTHER" id="PTHR24422">
    <property type="entry name" value="CHEMOTAXIS PROTEIN METHYLTRANSFERASE"/>
    <property type="match status" value="1"/>
</dbReference>
<dbReference type="PANTHER" id="PTHR24422:SF21">
    <property type="entry name" value="CHEMOTAXIS PROTEIN METHYLTRANSFERASE 1"/>
    <property type="match status" value="1"/>
</dbReference>
<name>A0ABX0XLS6_9SPHN</name>
<dbReference type="SUPFAM" id="SSF47757">
    <property type="entry name" value="Chemotaxis receptor methyltransferase CheR, N-terminal domain"/>
    <property type="match status" value="1"/>
</dbReference>
<dbReference type="Pfam" id="PF01739">
    <property type="entry name" value="CheR"/>
    <property type="match status" value="1"/>
</dbReference>
<organism evidence="2 3">
    <name type="scientific">Sphingomonas jejuensis</name>
    <dbReference type="NCBI Taxonomy" id="904715"/>
    <lineage>
        <taxon>Bacteria</taxon>
        <taxon>Pseudomonadati</taxon>
        <taxon>Pseudomonadota</taxon>
        <taxon>Alphaproteobacteria</taxon>
        <taxon>Sphingomonadales</taxon>
        <taxon>Sphingomonadaceae</taxon>
        <taxon>Sphingomonas</taxon>
    </lineage>
</organism>
<dbReference type="CDD" id="cd02440">
    <property type="entry name" value="AdoMet_MTases"/>
    <property type="match status" value="1"/>
</dbReference>
<dbReference type="InterPro" id="IPR000780">
    <property type="entry name" value="CheR_MeTrfase"/>
</dbReference>
<dbReference type="EMBL" id="JAATJE010000001">
    <property type="protein sequence ID" value="NJC33665.1"/>
    <property type="molecule type" value="Genomic_DNA"/>
</dbReference>
<dbReference type="SUPFAM" id="SSF53335">
    <property type="entry name" value="S-adenosyl-L-methionine-dependent methyltransferases"/>
    <property type="match status" value="1"/>
</dbReference>
<dbReference type="PRINTS" id="PR00996">
    <property type="entry name" value="CHERMTFRASE"/>
</dbReference>
<dbReference type="GO" id="GO:0032259">
    <property type="term" value="P:methylation"/>
    <property type="evidence" value="ECO:0007669"/>
    <property type="project" value="UniProtKB-KW"/>
</dbReference>
<dbReference type="InterPro" id="IPR029063">
    <property type="entry name" value="SAM-dependent_MTases_sf"/>
</dbReference>
<evidence type="ECO:0000313" key="3">
    <source>
        <dbReference type="Proteomes" id="UP000734218"/>
    </source>
</evidence>
<keyword evidence="3" id="KW-1185">Reference proteome</keyword>
<dbReference type="InterPro" id="IPR022642">
    <property type="entry name" value="CheR_C"/>
</dbReference>